<evidence type="ECO:0000313" key="9">
    <source>
        <dbReference type="EMBL" id="OWW18330.1"/>
    </source>
</evidence>
<evidence type="ECO:0000256" key="2">
    <source>
        <dbReference type="ARBA" id="ARBA00029447"/>
    </source>
</evidence>
<feature type="domain" description="HAMP" evidence="8">
    <location>
        <begin position="226"/>
        <end position="267"/>
    </location>
</feature>
<dbReference type="GO" id="GO:0004888">
    <property type="term" value="F:transmembrane signaling receptor activity"/>
    <property type="evidence" value="ECO:0007669"/>
    <property type="project" value="InterPro"/>
</dbReference>
<evidence type="ECO:0000256" key="5">
    <source>
        <dbReference type="SAM" id="MobiDB-lite"/>
    </source>
</evidence>
<dbReference type="PROSITE" id="PS50885">
    <property type="entry name" value="HAMP"/>
    <property type="match status" value="1"/>
</dbReference>
<dbReference type="InterPro" id="IPR004089">
    <property type="entry name" value="MCPsignal_dom"/>
</dbReference>
<sequence length="573" mass="61222">MEVRSMKVGTRLALSFGSICLLLGVILVVGTSKLSTLNDGTSSIINDRWPKIALSNQILTQTDRIAIALRNMMLNESKADRQKQVDDILDARKIIAANFEQLEKVVNLPRGKELLRQAQDSRAKYLAGQDKLIALVNEDKVPESKAYLADELRPVLKSYKDALNGLIVFQVELIEASGKSAMDTYSVSRNLMIGIGALAVLLASVIGVLITRSLLKQLGGEPEYAASVATRIAAGDLAVEVEVRPNDHSSMLHAMRSMRDNLGNIVTQVRQGTETIATASSEIAAGSLDLSSRTEQQASSLEETASSMEELTSTVKQNADNARQANQLAQSASEVAIKGGSVVSQVVDTMGSINESSRKIVDIIGVIDGIAFQTNILALNAAVEAARAGEEGRGFAVVAAEVRNLAQRSAAAAKEIKELIQDSVEKVESGSRLVDQAGSTMQEIVDSIRHVTDIMGEITAASQEQTAGIEQINQAITQMDQVTQQNAALVEEAAAASEAMQDQAGQLVQVVSTFRLGGQHAAPASAPRVTRTQPARIQPPKPKERQLPIKAAAPPATRRAGLATTGTDDWEEF</sequence>
<feature type="region of interest" description="Disordered" evidence="5">
    <location>
        <begin position="520"/>
        <end position="573"/>
    </location>
</feature>
<comment type="similarity">
    <text evidence="2">Belongs to the methyl-accepting chemotaxis (MCP) protein family.</text>
</comment>
<dbReference type="FunFam" id="1.10.287.950:FF:000002">
    <property type="entry name" value="Methyl-accepting chemotaxis protein"/>
    <property type="match status" value="1"/>
</dbReference>
<keyword evidence="10" id="KW-1185">Reference proteome</keyword>
<keyword evidence="6" id="KW-0812">Transmembrane</keyword>
<feature type="transmembrane region" description="Helical" evidence="6">
    <location>
        <begin position="12"/>
        <end position="30"/>
    </location>
</feature>
<evidence type="ECO:0000259" key="7">
    <source>
        <dbReference type="PROSITE" id="PS50111"/>
    </source>
</evidence>
<evidence type="ECO:0000256" key="4">
    <source>
        <dbReference type="SAM" id="Coils"/>
    </source>
</evidence>
<dbReference type="PROSITE" id="PS50111">
    <property type="entry name" value="CHEMOTAXIS_TRANSDUC_2"/>
    <property type="match status" value="1"/>
</dbReference>
<keyword evidence="1" id="KW-0488">Methylation</keyword>
<dbReference type="InterPro" id="IPR051310">
    <property type="entry name" value="MCP_chemotaxis"/>
</dbReference>
<name>A0A254T6R9_9BURK</name>
<keyword evidence="6" id="KW-0472">Membrane</keyword>
<dbReference type="AlphaFoldDB" id="A0A254T6R9"/>
<dbReference type="RefSeq" id="WP_088710519.1">
    <property type="nucleotide sequence ID" value="NZ_LSTO01000010.1"/>
</dbReference>
<dbReference type="OrthoDB" id="8712992at2"/>
<dbReference type="SUPFAM" id="SSF58104">
    <property type="entry name" value="Methyl-accepting chemotaxis protein (MCP) signaling domain"/>
    <property type="match status" value="1"/>
</dbReference>
<protein>
    <submittedName>
        <fullName evidence="9">Chemotaxis protein</fullName>
    </submittedName>
</protein>
<evidence type="ECO:0000256" key="3">
    <source>
        <dbReference type="PROSITE-ProRule" id="PRU00284"/>
    </source>
</evidence>
<feature type="compositionally biased region" description="Low complexity" evidence="5">
    <location>
        <begin position="551"/>
        <end position="567"/>
    </location>
</feature>
<dbReference type="Proteomes" id="UP000197535">
    <property type="component" value="Unassembled WGS sequence"/>
</dbReference>
<proteinExistence type="inferred from homology"/>
<dbReference type="Pfam" id="PF00015">
    <property type="entry name" value="MCPsignal"/>
    <property type="match status" value="1"/>
</dbReference>
<dbReference type="PANTHER" id="PTHR43531">
    <property type="entry name" value="PROTEIN ICFG"/>
    <property type="match status" value="1"/>
</dbReference>
<organism evidence="9 10">
    <name type="scientific">Noviherbaspirillum denitrificans</name>
    <dbReference type="NCBI Taxonomy" id="1968433"/>
    <lineage>
        <taxon>Bacteria</taxon>
        <taxon>Pseudomonadati</taxon>
        <taxon>Pseudomonadota</taxon>
        <taxon>Betaproteobacteria</taxon>
        <taxon>Burkholderiales</taxon>
        <taxon>Oxalobacteraceae</taxon>
        <taxon>Noviherbaspirillum</taxon>
    </lineage>
</organism>
<dbReference type="GO" id="GO:0005886">
    <property type="term" value="C:plasma membrane"/>
    <property type="evidence" value="ECO:0007669"/>
    <property type="project" value="TreeGrafter"/>
</dbReference>
<dbReference type="SMART" id="SM00283">
    <property type="entry name" value="MA"/>
    <property type="match status" value="1"/>
</dbReference>
<keyword evidence="6" id="KW-1133">Transmembrane helix</keyword>
<dbReference type="GO" id="GO:0006935">
    <property type="term" value="P:chemotaxis"/>
    <property type="evidence" value="ECO:0007669"/>
    <property type="project" value="InterPro"/>
</dbReference>
<keyword evidence="4" id="KW-0175">Coiled coil</keyword>
<gene>
    <name evidence="9" type="ORF">AYR66_01765</name>
</gene>
<dbReference type="Gene3D" id="1.10.287.950">
    <property type="entry name" value="Methyl-accepting chemotaxis protein"/>
    <property type="match status" value="1"/>
</dbReference>
<dbReference type="CDD" id="cd11386">
    <property type="entry name" value="MCP_signal"/>
    <property type="match status" value="1"/>
</dbReference>
<evidence type="ECO:0000313" key="10">
    <source>
        <dbReference type="Proteomes" id="UP000197535"/>
    </source>
</evidence>
<dbReference type="EMBL" id="LSTO01000010">
    <property type="protein sequence ID" value="OWW18330.1"/>
    <property type="molecule type" value="Genomic_DNA"/>
</dbReference>
<keyword evidence="3" id="KW-0807">Transducer</keyword>
<evidence type="ECO:0000256" key="6">
    <source>
        <dbReference type="SAM" id="Phobius"/>
    </source>
</evidence>
<feature type="transmembrane region" description="Helical" evidence="6">
    <location>
        <begin position="191"/>
        <end position="210"/>
    </location>
</feature>
<dbReference type="CDD" id="cd19411">
    <property type="entry name" value="MCP2201-like_sensor"/>
    <property type="match status" value="1"/>
</dbReference>
<feature type="coiled-coil region" evidence="4">
    <location>
        <begin position="472"/>
        <end position="499"/>
    </location>
</feature>
<dbReference type="PRINTS" id="PR00260">
    <property type="entry name" value="CHEMTRNSDUCR"/>
</dbReference>
<dbReference type="InterPro" id="IPR004090">
    <property type="entry name" value="Chemotax_Me-accpt_rcpt"/>
</dbReference>
<accession>A0A254T6R9</accession>
<dbReference type="Pfam" id="PF12729">
    <property type="entry name" value="4HB_MCP_1"/>
    <property type="match status" value="1"/>
</dbReference>
<reference evidence="9 10" key="1">
    <citation type="submission" date="2016-02" db="EMBL/GenBank/DDBJ databases">
        <authorList>
            <person name="Wen L."/>
            <person name="He K."/>
            <person name="Yang H."/>
        </authorList>
    </citation>
    <scope>NUCLEOTIDE SEQUENCE [LARGE SCALE GENOMIC DNA]</scope>
    <source>
        <strain evidence="9 10">TSA40</strain>
    </source>
</reference>
<evidence type="ECO:0000256" key="1">
    <source>
        <dbReference type="ARBA" id="ARBA00022481"/>
    </source>
</evidence>
<dbReference type="InterPro" id="IPR047347">
    <property type="entry name" value="YvaQ-like_sensor"/>
</dbReference>
<evidence type="ECO:0000259" key="8">
    <source>
        <dbReference type="PROSITE" id="PS50885"/>
    </source>
</evidence>
<dbReference type="PANTHER" id="PTHR43531:SF14">
    <property type="entry name" value="METHYL-ACCEPTING CHEMOTAXIS PROTEIN I-RELATED"/>
    <property type="match status" value="1"/>
</dbReference>
<dbReference type="InterPro" id="IPR003660">
    <property type="entry name" value="HAMP_dom"/>
</dbReference>
<feature type="domain" description="Methyl-accepting transducer" evidence="7">
    <location>
        <begin position="272"/>
        <end position="501"/>
    </location>
</feature>
<dbReference type="GO" id="GO:0007165">
    <property type="term" value="P:signal transduction"/>
    <property type="evidence" value="ECO:0007669"/>
    <property type="project" value="UniProtKB-KW"/>
</dbReference>
<comment type="caution">
    <text evidence="9">The sequence shown here is derived from an EMBL/GenBank/DDBJ whole genome shotgun (WGS) entry which is preliminary data.</text>
</comment>
<dbReference type="InterPro" id="IPR024478">
    <property type="entry name" value="HlyB_4HB_MCP"/>
</dbReference>